<dbReference type="Proteomes" id="UP000475545">
    <property type="component" value="Unassembled WGS sequence"/>
</dbReference>
<dbReference type="Gene3D" id="3.40.50.300">
    <property type="entry name" value="P-loop containing nucleotide triphosphate hydrolases"/>
    <property type="match status" value="1"/>
</dbReference>
<reference evidence="4 5" key="1">
    <citation type="submission" date="2019-11" db="EMBL/GenBank/DDBJ databases">
        <title>Gordonia sp. nov., a novel actinobacterium isolated from mangrove soil in Hainan.</title>
        <authorList>
            <person name="Huang X."/>
            <person name="Xie Y."/>
            <person name="Chu X."/>
            <person name="Xiao K."/>
        </authorList>
    </citation>
    <scope>NUCLEOTIDE SEQUENCE [LARGE SCALE GENOMIC DNA]</scope>
    <source>
        <strain evidence="4 5">HNM0687</strain>
    </source>
</reference>
<evidence type="ECO:0000256" key="1">
    <source>
        <dbReference type="ARBA" id="ARBA00022741"/>
    </source>
</evidence>
<keyword evidence="5" id="KW-1185">Reference proteome</keyword>
<dbReference type="PANTHER" id="PTHR43038">
    <property type="entry name" value="ATP-BINDING CASSETTE, SUB-FAMILY H, MEMBER 1"/>
    <property type="match status" value="1"/>
</dbReference>
<evidence type="ECO:0000256" key="2">
    <source>
        <dbReference type="ARBA" id="ARBA00022840"/>
    </source>
</evidence>
<feature type="domain" description="ABC transporter" evidence="3">
    <location>
        <begin position="3"/>
        <end position="222"/>
    </location>
</feature>
<comment type="caution">
    <text evidence="4">The sequence shown here is derived from an EMBL/GenBank/DDBJ whole genome shotgun (WGS) entry which is preliminary data.</text>
</comment>
<proteinExistence type="predicted"/>
<dbReference type="RefSeq" id="WP_160904290.1">
    <property type="nucleotide sequence ID" value="NZ_CP102850.1"/>
</dbReference>
<dbReference type="AlphaFoldDB" id="A0A6L7GVT3"/>
<dbReference type="GO" id="GO:0016887">
    <property type="term" value="F:ATP hydrolysis activity"/>
    <property type="evidence" value="ECO:0007669"/>
    <property type="project" value="InterPro"/>
</dbReference>
<dbReference type="InterPro" id="IPR003439">
    <property type="entry name" value="ABC_transporter-like_ATP-bd"/>
</dbReference>
<dbReference type="PROSITE" id="PS50893">
    <property type="entry name" value="ABC_TRANSPORTER_2"/>
    <property type="match status" value="1"/>
</dbReference>
<name>A0A6L7GVT3_9ACTN</name>
<evidence type="ECO:0000313" key="4">
    <source>
        <dbReference type="EMBL" id="MXP24099.1"/>
    </source>
</evidence>
<keyword evidence="1" id="KW-0547">Nucleotide-binding</keyword>
<keyword evidence="2 4" id="KW-0067">ATP-binding</keyword>
<organism evidence="4 5">
    <name type="scientific">Gordonia mangrovi</name>
    <dbReference type="NCBI Taxonomy" id="2665643"/>
    <lineage>
        <taxon>Bacteria</taxon>
        <taxon>Bacillati</taxon>
        <taxon>Actinomycetota</taxon>
        <taxon>Actinomycetes</taxon>
        <taxon>Mycobacteriales</taxon>
        <taxon>Gordoniaceae</taxon>
        <taxon>Gordonia</taxon>
    </lineage>
</organism>
<accession>A0A6L7GVT3</accession>
<evidence type="ECO:0000313" key="5">
    <source>
        <dbReference type="Proteomes" id="UP000475545"/>
    </source>
</evidence>
<gene>
    <name evidence="4" type="ORF">GIY30_22430</name>
</gene>
<dbReference type="Pfam" id="PF00005">
    <property type="entry name" value="ABC_tran"/>
    <property type="match status" value="1"/>
</dbReference>
<dbReference type="SUPFAM" id="SSF52540">
    <property type="entry name" value="P-loop containing nucleoside triphosphate hydrolases"/>
    <property type="match status" value="1"/>
</dbReference>
<dbReference type="InterPro" id="IPR003593">
    <property type="entry name" value="AAA+_ATPase"/>
</dbReference>
<dbReference type="SMART" id="SM00382">
    <property type="entry name" value="AAA"/>
    <property type="match status" value="1"/>
</dbReference>
<sequence>MIAAARSVTVTFGATTALDGVSVAVAPGQVVALVGGDGAGKTTLLRTFVGEIAPDSGDVEAPGKHRIGYLSAGPGSWSALTVRQNLDFVGGIYGLTGDELVGRREDVIDRAGLRIAADRLASALSGGMRRKLGAAMAMLHHPDLLVLDEPSTGVDPVSRIDLWRMISEAAAAGAGVLMSTTYLDEAERAAELVVLDRGRALATGSYDDVRAGFTGTVTSSSVPTRSDWSWRRGRQRREYWPDGDPACDADVVTPDLEDIVIALSMTRRHQEVS</sequence>
<dbReference type="GO" id="GO:0005524">
    <property type="term" value="F:ATP binding"/>
    <property type="evidence" value="ECO:0007669"/>
    <property type="project" value="UniProtKB-KW"/>
</dbReference>
<dbReference type="PANTHER" id="PTHR43038:SF3">
    <property type="entry name" value="ABC TRANSPORTER G FAMILY MEMBER 20 ISOFORM X1"/>
    <property type="match status" value="1"/>
</dbReference>
<dbReference type="CDD" id="cd03230">
    <property type="entry name" value="ABC_DR_subfamily_A"/>
    <property type="match status" value="1"/>
</dbReference>
<evidence type="ECO:0000259" key="3">
    <source>
        <dbReference type="PROSITE" id="PS50893"/>
    </source>
</evidence>
<dbReference type="InterPro" id="IPR027417">
    <property type="entry name" value="P-loop_NTPase"/>
</dbReference>
<dbReference type="EMBL" id="WMBR01000008">
    <property type="protein sequence ID" value="MXP24099.1"/>
    <property type="molecule type" value="Genomic_DNA"/>
</dbReference>
<protein>
    <submittedName>
        <fullName evidence="4">ATP-binding cassette domain-containing protein</fullName>
    </submittedName>
</protein>